<dbReference type="GO" id="GO:0016020">
    <property type="term" value="C:membrane"/>
    <property type="evidence" value="ECO:0007669"/>
    <property type="project" value="UniProtKB-SubCell"/>
</dbReference>
<feature type="transmembrane region" description="Helical" evidence="7">
    <location>
        <begin position="356"/>
        <end position="376"/>
    </location>
</feature>
<reference evidence="9" key="1">
    <citation type="submission" date="2023-10" db="EMBL/GenBank/DDBJ databases">
        <authorList>
            <person name="Noh H."/>
        </authorList>
    </citation>
    <scope>NUCLEOTIDE SEQUENCE</scope>
    <source>
        <strain evidence="9">DUCC4014</strain>
    </source>
</reference>
<dbReference type="PANTHER" id="PTHR42718:SF9">
    <property type="entry name" value="MAJOR FACILITATOR SUPERFAMILY MULTIDRUG TRANSPORTER MFSC"/>
    <property type="match status" value="1"/>
</dbReference>
<feature type="transmembrane region" description="Helical" evidence="7">
    <location>
        <begin position="124"/>
        <end position="143"/>
    </location>
</feature>
<keyword evidence="5 7" id="KW-0472">Membrane</keyword>
<dbReference type="Pfam" id="PF07690">
    <property type="entry name" value="MFS_1"/>
    <property type="match status" value="1"/>
</dbReference>
<evidence type="ECO:0000256" key="3">
    <source>
        <dbReference type="ARBA" id="ARBA00022692"/>
    </source>
</evidence>
<name>A0AAF0Y3U3_9TREE</name>
<feature type="transmembrane region" description="Helical" evidence="7">
    <location>
        <begin position="388"/>
        <end position="406"/>
    </location>
</feature>
<feature type="transmembrane region" description="Helical" evidence="7">
    <location>
        <begin position="322"/>
        <end position="341"/>
    </location>
</feature>
<dbReference type="SUPFAM" id="SSF103473">
    <property type="entry name" value="MFS general substrate transporter"/>
    <property type="match status" value="1"/>
</dbReference>
<accession>A0AAF0Y3U3</accession>
<feature type="transmembrane region" description="Helical" evidence="7">
    <location>
        <begin position="58"/>
        <end position="84"/>
    </location>
</feature>
<feature type="domain" description="Major facilitator superfamily (MFS) profile" evidence="8">
    <location>
        <begin position="59"/>
        <end position="515"/>
    </location>
</feature>
<evidence type="ECO:0000256" key="2">
    <source>
        <dbReference type="ARBA" id="ARBA00022448"/>
    </source>
</evidence>
<evidence type="ECO:0000259" key="8">
    <source>
        <dbReference type="PROSITE" id="PS50850"/>
    </source>
</evidence>
<proteinExistence type="predicted"/>
<keyword evidence="10" id="KW-1185">Reference proteome</keyword>
<dbReference type="PANTHER" id="PTHR42718">
    <property type="entry name" value="MAJOR FACILITATOR SUPERFAMILY MULTIDRUG TRANSPORTER MFSC"/>
    <property type="match status" value="1"/>
</dbReference>
<feature type="transmembrane region" description="Helical" evidence="7">
    <location>
        <begin position="492"/>
        <end position="511"/>
    </location>
</feature>
<dbReference type="GeneID" id="87804509"/>
<feature type="transmembrane region" description="Helical" evidence="7">
    <location>
        <begin position="184"/>
        <end position="207"/>
    </location>
</feature>
<gene>
    <name evidence="9" type="primary">SPBC1683.03c_6</name>
    <name evidence="9" type="ORF">LOC62_01G001252</name>
</gene>
<dbReference type="AlphaFoldDB" id="A0AAF0Y3U3"/>
<dbReference type="PROSITE" id="PS50850">
    <property type="entry name" value="MFS"/>
    <property type="match status" value="1"/>
</dbReference>
<evidence type="ECO:0000256" key="6">
    <source>
        <dbReference type="SAM" id="MobiDB-lite"/>
    </source>
</evidence>
<feature type="transmembrane region" description="Helical" evidence="7">
    <location>
        <begin position="254"/>
        <end position="271"/>
    </location>
</feature>
<evidence type="ECO:0000313" key="9">
    <source>
        <dbReference type="EMBL" id="WOO77689.1"/>
    </source>
</evidence>
<keyword evidence="3 7" id="KW-0812">Transmembrane</keyword>
<feature type="transmembrane region" description="Helical" evidence="7">
    <location>
        <begin position="149"/>
        <end position="172"/>
    </location>
</feature>
<evidence type="ECO:0000256" key="4">
    <source>
        <dbReference type="ARBA" id="ARBA00022989"/>
    </source>
</evidence>
<dbReference type="Proteomes" id="UP000827549">
    <property type="component" value="Chromosome 1"/>
</dbReference>
<dbReference type="EMBL" id="CP086714">
    <property type="protein sequence ID" value="WOO77689.1"/>
    <property type="molecule type" value="Genomic_DNA"/>
</dbReference>
<feature type="compositionally biased region" description="Basic and acidic residues" evidence="6">
    <location>
        <begin position="14"/>
        <end position="25"/>
    </location>
</feature>
<feature type="transmembrane region" description="Helical" evidence="7">
    <location>
        <begin position="213"/>
        <end position="233"/>
    </location>
</feature>
<feature type="transmembrane region" description="Helical" evidence="7">
    <location>
        <begin position="418"/>
        <end position="437"/>
    </location>
</feature>
<evidence type="ECO:0000256" key="7">
    <source>
        <dbReference type="SAM" id="Phobius"/>
    </source>
</evidence>
<feature type="transmembrane region" description="Helical" evidence="7">
    <location>
        <begin position="283"/>
        <end position="301"/>
    </location>
</feature>
<dbReference type="Gene3D" id="1.20.1250.20">
    <property type="entry name" value="MFS general substrate transporter like domains"/>
    <property type="match status" value="1"/>
</dbReference>
<organism evidence="9 10">
    <name type="scientific">Vanrija pseudolonga</name>
    <dbReference type="NCBI Taxonomy" id="143232"/>
    <lineage>
        <taxon>Eukaryota</taxon>
        <taxon>Fungi</taxon>
        <taxon>Dikarya</taxon>
        <taxon>Basidiomycota</taxon>
        <taxon>Agaricomycotina</taxon>
        <taxon>Tremellomycetes</taxon>
        <taxon>Trichosporonales</taxon>
        <taxon>Trichosporonaceae</taxon>
        <taxon>Vanrija</taxon>
    </lineage>
</organism>
<comment type="subcellular location">
    <subcellularLocation>
        <location evidence="1">Membrane</location>
        <topology evidence="1">Multi-pass membrane protein</topology>
    </subcellularLocation>
</comment>
<dbReference type="GO" id="GO:0022857">
    <property type="term" value="F:transmembrane transporter activity"/>
    <property type="evidence" value="ECO:0007669"/>
    <property type="project" value="InterPro"/>
</dbReference>
<feature type="region of interest" description="Disordered" evidence="6">
    <location>
        <begin position="1"/>
        <end position="42"/>
    </location>
</feature>
<sequence>MAPTPPATMTTGGPHEDDTARKPKLEATMPKEPVDEDTSDATPATSTLATLRPLHKSFLLFCFCLSMFIDGAGVGAAFLMTAPIAHELNIGLSNQAWILASYSLSFACALLFAGRLADLYSPNVVYTVGLFGLGVLSLVISFMRDQYSFFILRAVSGLLAVLTIPSSINMIVQMYPDPLEQAKKLALFGLAAALANVFAFILAGVFMLASWRWYFRFVAIVVVPFSIATWFMIPRTEAVAGGLRGGEKWKRMDLGGVFMMFAMVILFILAFTQGPVDGWDKPIFIAPLVVSIVLLPVFLWWEQRLPVGYALLPHGIWKFPNIFPLMLMASAPFLWFATYQLRLATWLQESLHNSPILTAAKILPMGAASVVVGLFTQPFPWLITRPKYVQPAAASLVFAGTMLIAFSNGGAGRDFWRWILPSEIIGVVGGMVIFVGMTTNITQAFPLEFAGVGGSFAQVILQISGVVGIAVQTALLTTGTDPLTDWTGSRNGYFFSGGYVMLCGLVFLLWYKEDKVKVEVKDVPPV</sequence>
<evidence type="ECO:0000256" key="5">
    <source>
        <dbReference type="ARBA" id="ARBA00023136"/>
    </source>
</evidence>
<feature type="transmembrane region" description="Helical" evidence="7">
    <location>
        <begin position="96"/>
        <end position="117"/>
    </location>
</feature>
<dbReference type="InterPro" id="IPR036259">
    <property type="entry name" value="MFS_trans_sf"/>
</dbReference>
<dbReference type="RefSeq" id="XP_062623721.1">
    <property type="nucleotide sequence ID" value="XM_062767737.1"/>
</dbReference>
<evidence type="ECO:0000313" key="10">
    <source>
        <dbReference type="Proteomes" id="UP000827549"/>
    </source>
</evidence>
<keyword evidence="2" id="KW-0813">Transport</keyword>
<dbReference type="InterPro" id="IPR020846">
    <property type="entry name" value="MFS_dom"/>
</dbReference>
<protein>
    <submittedName>
        <fullName evidence="9">Purtative MFS-type transporterc</fullName>
    </submittedName>
</protein>
<feature type="transmembrane region" description="Helical" evidence="7">
    <location>
        <begin position="449"/>
        <end position="472"/>
    </location>
</feature>
<keyword evidence="4 7" id="KW-1133">Transmembrane helix</keyword>
<dbReference type="InterPro" id="IPR011701">
    <property type="entry name" value="MFS"/>
</dbReference>
<evidence type="ECO:0000256" key="1">
    <source>
        <dbReference type="ARBA" id="ARBA00004141"/>
    </source>
</evidence>